<dbReference type="Proteomes" id="UP001500235">
    <property type="component" value="Unassembled WGS sequence"/>
</dbReference>
<dbReference type="EC" id="3.4.11.2" evidence="4 12"/>
<dbReference type="Pfam" id="PF17432">
    <property type="entry name" value="DUF3458_C"/>
    <property type="match status" value="1"/>
</dbReference>
<sequence length="885" mass="96439">MSSAEGGLSLASAPDTALVMLDIRPGLEAAAAAPAAIRREDYRAPDWLVPEVALSFELDPARTIVKARLSVTRNGEHDRPLRLDGEELELLGVRVDGAAVEPRFEDGRLVVDLAGPAAVVETEVAILPDKNSQLMGLYASGGILCTQCEAEGFRRITFFPDRPDVLSRYTVRLSADQHAFPILLANGNPVDSGIGPGGSHWALWEDPFPKPCYLFAIVAGDLACNQDSFRTASGRTVDLGIWVREADLPKTQLAMQALKDAFAWDERVYGREYDLDRFNIVAVSDFNFGAMENKGLNIFNTRYVLADPETATDADIDAVAAVVAHEYFHNWSGNRVTCRDWFQLSLKEGLTVFRDQGFSEDMGSEAVQRIDQVRTLRAAQFPEDAGPLAHPIRPDSYMEIANFYTATVYNKGAEVIRMMRTILGPERYRKGTDLYFERHDGQAVTCEDFVRAMEDASGVDLGQFRRWYSQAGTPKVHARLEQKDGKAALHLRQDVPPTPGQEAKKPMVIPLRVALIGADSGRELGPERTVLLTSAEQVEPFAEVGEPAFLSINRGFSAPVVIEAERRPGEIEALAASDPDSFARYEAGQELMARDLLAAIRGADLRTDAVVAAVGATLRSNQLDPAFKADAIALPAESQLIEKLNRADPGRVHDVREAMRRAIGQGLSDDLSRAHMAAGGADPASLSGEAKGQRRLRGATLALLGAGDPKVGEALASRQYAGARTMTERQSALMTLAMLGGDKAEEALGDFYARFEDDALVIDKWFAVQASVPGEATLEKVEALMRHPAFTMTNPNRLRALAGNFASTPSAFHRADGAGYDWLAETIVAADKLNPQTAARFVAPLGRWRRIEEGRAAKMRAALERILREPGLSKDVFELASKSLG</sequence>
<comment type="catalytic activity">
    <reaction evidence="1">
        <text>Release of an N-terminal amino acid, Xaa-|-Yaa- from a peptide, amide or arylamide. Xaa is preferably Ala, but may be most amino acids including Pro (slow action). When a terminal hydrophobic residue is followed by a prolyl residue, the two may be released as an intact Xaa-Pro dipeptide.</text>
        <dbReference type="EC" id="3.4.11.2"/>
    </reaction>
</comment>
<dbReference type="GO" id="GO:0004177">
    <property type="term" value="F:aminopeptidase activity"/>
    <property type="evidence" value="ECO:0007669"/>
    <property type="project" value="UniProtKB-KW"/>
</dbReference>
<evidence type="ECO:0000313" key="18">
    <source>
        <dbReference type="Proteomes" id="UP001500235"/>
    </source>
</evidence>
<evidence type="ECO:0000313" key="17">
    <source>
        <dbReference type="EMBL" id="GAA4010042.1"/>
    </source>
</evidence>
<dbReference type="Pfam" id="PF01433">
    <property type="entry name" value="Peptidase_M1"/>
    <property type="match status" value="1"/>
</dbReference>
<dbReference type="PRINTS" id="PR00756">
    <property type="entry name" value="ALADIPTASE"/>
</dbReference>
<dbReference type="Pfam" id="PF11940">
    <property type="entry name" value="DUF3458"/>
    <property type="match status" value="1"/>
</dbReference>
<feature type="domain" description="Aminopeptidase N-like N-terminal" evidence="16">
    <location>
        <begin position="131"/>
        <end position="214"/>
    </location>
</feature>
<evidence type="ECO:0000256" key="5">
    <source>
        <dbReference type="ARBA" id="ARBA00015611"/>
    </source>
</evidence>
<dbReference type="Gene3D" id="1.10.390.10">
    <property type="entry name" value="Neutral Protease Domain 2"/>
    <property type="match status" value="1"/>
</dbReference>
<dbReference type="InterPro" id="IPR045357">
    <property type="entry name" value="Aminopeptidase_N-like_N"/>
</dbReference>
<evidence type="ECO:0000256" key="11">
    <source>
        <dbReference type="ARBA" id="ARBA00023049"/>
    </source>
</evidence>
<comment type="similarity">
    <text evidence="3">Belongs to the peptidase M1 family.</text>
</comment>
<evidence type="ECO:0000256" key="9">
    <source>
        <dbReference type="ARBA" id="ARBA00022801"/>
    </source>
</evidence>
<comment type="caution">
    <text evidence="17">The sequence shown here is derived from an EMBL/GenBank/DDBJ whole genome shotgun (WGS) entry which is preliminary data.</text>
</comment>
<dbReference type="PANTHER" id="PTHR46322:SF1">
    <property type="entry name" value="PUROMYCIN-SENSITIVE AMINOPEPTIDASE"/>
    <property type="match status" value="1"/>
</dbReference>
<keyword evidence="9" id="KW-0378">Hydrolase</keyword>
<evidence type="ECO:0000256" key="2">
    <source>
        <dbReference type="ARBA" id="ARBA00001947"/>
    </source>
</evidence>
<dbReference type="Gene3D" id="2.60.40.1730">
    <property type="entry name" value="tricorn interacting facor f3 domain"/>
    <property type="match status" value="1"/>
</dbReference>
<evidence type="ECO:0000259" key="15">
    <source>
        <dbReference type="Pfam" id="PF17432"/>
    </source>
</evidence>
<comment type="cofactor">
    <cofactor evidence="2">
        <name>Zn(2+)</name>
        <dbReference type="ChEBI" id="CHEBI:29105"/>
    </cofactor>
</comment>
<dbReference type="PANTHER" id="PTHR46322">
    <property type="entry name" value="PUROMYCIN-SENSITIVE AMINOPEPTIDASE"/>
    <property type="match status" value="1"/>
</dbReference>
<keyword evidence="7" id="KW-0645">Protease</keyword>
<evidence type="ECO:0000256" key="7">
    <source>
        <dbReference type="ARBA" id="ARBA00022670"/>
    </source>
</evidence>
<keyword evidence="8" id="KW-0479">Metal-binding</keyword>
<evidence type="ECO:0000256" key="3">
    <source>
        <dbReference type="ARBA" id="ARBA00010136"/>
    </source>
</evidence>
<dbReference type="Gene3D" id="2.60.40.1840">
    <property type="match status" value="1"/>
</dbReference>
<dbReference type="Gene3D" id="1.25.50.10">
    <property type="entry name" value="Peptidase M1, alanyl aminopeptidase, C-terminal domain"/>
    <property type="match status" value="1"/>
</dbReference>
<dbReference type="EMBL" id="BAABBQ010000001">
    <property type="protein sequence ID" value="GAA4010042.1"/>
    <property type="molecule type" value="Genomic_DNA"/>
</dbReference>
<name>A0ABP7SD24_9SPHN</name>
<evidence type="ECO:0000259" key="13">
    <source>
        <dbReference type="Pfam" id="PF01433"/>
    </source>
</evidence>
<dbReference type="InterPro" id="IPR035414">
    <property type="entry name" value="Peptidase_M1_pepN_Ig-like"/>
</dbReference>
<dbReference type="InterPro" id="IPR027268">
    <property type="entry name" value="Peptidase_M4/M1_CTD_sf"/>
</dbReference>
<dbReference type="InterPro" id="IPR037144">
    <property type="entry name" value="Peptidase_M1_pepN_C_sf"/>
</dbReference>
<keyword evidence="6 17" id="KW-0031">Aminopeptidase</keyword>
<evidence type="ECO:0000256" key="10">
    <source>
        <dbReference type="ARBA" id="ARBA00022833"/>
    </source>
</evidence>
<dbReference type="Pfam" id="PF17900">
    <property type="entry name" value="Peptidase_M1_N"/>
    <property type="match status" value="1"/>
</dbReference>
<feature type="domain" description="Peptidase M1 alanyl aminopeptidase C-terminal" evidence="15">
    <location>
        <begin position="573"/>
        <end position="884"/>
    </location>
</feature>
<evidence type="ECO:0000256" key="1">
    <source>
        <dbReference type="ARBA" id="ARBA00000098"/>
    </source>
</evidence>
<dbReference type="InterPro" id="IPR001930">
    <property type="entry name" value="Peptidase_M1"/>
</dbReference>
<keyword evidence="18" id="KW-1185">Reference proteome</keyword>
<evidence type="ECO:0000256" key="8">
    <source>
        <dbReference type="ARBA" id="ARBA00022723"/>
    </source>
</evidence>
<accession>A0ABP7SD24</accession>
<dbReference type="InterPro" id="IPR024601">
    <property type="entry name" value="Peptidase_M1_pepN_C"/>
</dbReference>
<evidence type="ECO:0000259" key="16">
    <source>
        <dbReference type="Pfam" id="PF17900"/>
    </source>
</evidence>
<protein>
    <recommendedName>
        <fullName evidence="5 12">Aminopeptidase N</fullName>
        <ecNumber evidence="4 12">3.4.11.2</ecNumber>
    </recommendedName>
</protein>
<evidence type="ECO:0000256" key="6">
    <source>
        <dbReference type="ARBA" id="ARBA00022438"/>
    </source>
</evidence>
<keyword evidence="11" id="KW-0482">Metalloprotease</keyword>
<dbReference type="InterPro" id="IPR042097">
    <property type="entry name" value="Aminopeptidase_N-like_N_sf"/>
</dbReference>
<proteinExistence type="inferred from homology"/>
<dbReference type="Gene3D" id="3.30.2010.30">
    <property type="match status" value="1"/>
</dbReference>
<feature type="domain" description="Peptidase M1 alanyl aminopeptidase Ig-like fold" evidence="14">
    <location>
        <begin position="472"/>
        <end position="564"/>
    </location>
</feature>
<evidence type="ECO:0000256" key="4">
    <source>
        <dbReference type="ARBA" id="ARBA00012564"/>
    </source>
</evidence>
<dbReference type="SUPFAM" id="SSF63737">
    <property type="entry name" value="Leukotriene A4 hydrolase N-terminal domain"/>
    <property type="match status" value="1"/>
</dbReference>
<feature type="domain" description="Peptidase M1 membrane alanine aminopeptidase" evidence="13">
    <location>
        <begin position="254"/>
        <end position="467"/>
    </location>
</feature>
<evidence type="ECO:0000256" key="12">
    <source>
        <dbReference type="NCBIfam" id="TIGR02414"/>
    </source>
</evidence>
<dbReference type="SUPFAM" id="SSF55486">
    <property type="entry name" value="Metalloproteases ('zincins'), catalytic domain"/>
    <property type="match status" value="1"/>
</dbReference>
<dbReference type="InterPro" id="IPR012779">
    <property type="entry name" value="Peptidase_M1_pepN"/>
</dbReference>
<dbReference type="CDD" id="cd09600">
    <property type="entry name" value="M1_APN"/>
    <property type="match status" value="1"/>
</dbReference>
<gene>
    <name evidence="17" type="primary">pepN</name>
    <name evidence="17" type="ORF">GCM10022280_04000</name>
</gene>
<dbReference type="InterPro" id="IPR014782">
    <property type="entry name" value="Peptidase_M1_dom"/>
</dbReference>
<dbReference type="NCBIfam" id="TIGR02414">
    <property type="entry name" value="pepN_proteo"/>
    <property type="match status" value="1"/>
</dbReference>
<dbReference type="InterPro" id="IPR038438">
    <property type="entry name" value="PepN_Ig-like_sf"/>
</dbReference>
<keyword evidence="10" id="KW-0862">Zinc</keyword>
<evidence type="ECO:0000259" key="14">
    <source>
        <dbReference type="Pfam" id="PF11940"/>
    </source>
</evidence>
<reference evidence="18" key="1">
    <citation type="journal article" date="2019" name="Int. J. Syst. Evol. Microbiol.">
        <title>The Global Catalogue of Microorganisms (GCM) 10K type strain sequencing project: providing services to taxonomists for standard genome sequencing and annotation.</title>
        <authorList>
            <consortium name="The Broad Institute Genomics Platform"/>
            <consortium name="The Broad Institute Genome Sequencing Center for Infectious Disease"/>
            <person name="Wu L."/>
            <person name="Ma J."/>
        </authorList>
    </citation>
    <scope>NUCLEOTIDE SEQUENCE [LARGE SCALE GENOMIC DNA]</scope>
    <source>
        <strain evidence="18">JCM 17563</strain>
    </source>
</reference>
<organism evidence="17 18">
    <name type="scientific">Sphingomonas swuensis</name>
    <dbReference type="NCBI Taxonomy" id="977800"/>
    <lineage>
        <taxon>Bacteria</taxon>
        <taxon>Pseudomonadati</taxon>
        <taxon>Pseudomonadota</taxon>
        <taxon>Alphaproteobacteria</taxon>
        <taxon>Sphingomonadales</taxon>
        <taxon>Sphingomonadaceae</taxon>
        <taxon>Sphingomonas</taxon>
    </lineage>
</organism>